<dbReference type="SMART" id="SM00320">
    <property type="entry name" value="WD40"/>
    <property type="match status" value="1"/>
</dbReference>
<dbReference type="PANTHER" id="PTHR11451:SF46">
    <property type="entry name" value="THREONINE--TRNA LIGASE"/>
    <property type="match status" value="1"/>
</dbReference>
<evidence type="ECO:0000256" key="4">
    <source>
        <dbReference type="PROSITE-ProRule" id="PRU00221"/>
    </source>
</evidence>
<keyword evidence="4" id="KW-0853">WD repeat</keyword>
<dbReference type="PROSITE" id="PS50082">
    <property type="entry name" value="WD_REPEATS_2"/>
    <property type="match status" value="1"/>
</dbReference>
<dbReference type="PANTHER" id="PTHR11451">
    <property type="entry name" value="THREONINE-TRNA LIGASE"/>
    <property type="match status" value="1"/>
</dbReference>
<dbReference type="OrthoDB" id="5423599at2759"/>
<feature type="repeat" description="WD" evidence="4">
    <location>
        <begin position="80"/>
        <end position="121"/>
    </location>
</feature>
<dbReference type="GO" id="GO:0005524">
    <property type="term" value="F:ATP binding"/>
    <property type="evidence" value="ECO:0007669"/>
    <property type="project" value="InterPro"/>
</dbReference>
<dbReference type="InterPro" id="IPR045864">
    <property type="entry name" value="aa-tRNA-synth_II/BPL/LPL"/>
</dbReference>
<dbReference type="GO" id="GO:0004829">
    <property type="term" value="F:threonine-tRNA ligase activity"/>
    <property type="evidence" value="ECO:0007669"/>
    <property type="project" value="InterPro"/>
</dbReference>
<comment type="caution">
    <text evidence="6">The sequence shown here is derived from an EMBL/GenBank/DDBJ whole genome shotgun (WGS) entry which is preliminary data.</text>
</comment>
<protein>
    <recommendedName>
        <fullName evidence="3">Threonyl-tRNA synthetase</fullName>
    </recommendedName>
</protein>
<dbReference type="Pfam" id="PF00587">
    <property type="entry name" value="tRNA-synt_2b"/>
    <property type="match status" value="1"/>
</dbReference>
<accession>A0A2U1NHB3</accession>
<dbReference type="PRINTS" id="PR01047">
    <property type="entry name" value="TRNASYNTHTHR"/>
</dbReference>
<evidence type="ECO:0000259" key="5">
    <source>
        <dbReference type="Pfam" id="PF00587"/>
    </source>
</evidence>
<feature type="domain" description="Aminoacyl-tRNA synthetase class II (G/ P/ S/T)" evidence="5">
    <location>
        <begin position="153"/>
        <end position="207"/>
    </location>
</feature>
<evidence type="ECO:0000313" key="6">
    <source>
        <dbReference type="EMBL" id="PWA72861.1"/>
    </source>
</evidence>
<organism evidence="6 7">
    <name type="scientific">Artemisia annua</name>
    <name type="common">Sweet wormwood</name>
    <dbReference type="NCBI Taxonomy" id="35608"/>
    <lineage>
        <taxon>Eukaryota</taxon>
        <taxon>Viridiplantae</taxon>
        <taxon>Streptophyta</taxon>
        <taxon>Embryophyta</taxon>
        <taxon>Tracheophyta</taxon>
        <taxon>Spermatophyta</taxon>
        <taxon>Magnoliopsida</taxon>
        <taxon>eudicotyledons</taxon>
        <taxon>Gunneridae</taxon>
        <taxon>Pentapetalae</taxon>
        <taxon>asterids</taxon>
        <taxon>campanulids</taxon>
        <taxon>Asterales</taxon>
        <taxon>Asteraceae</taxon>
        <taxon>Asteroideae</taxon>
        <taxon>Anthemideae</taxon>
        <taxon>Artemisiinae</taxon>
        <taxon>Artemisia</taxon>
    </lineage>
</organism>
<dbReference type="SUPFAM" id="SSF50978">
    <property type="entry name" value="WD40 repeat-like"/>
    <property type="match status" value="1"/>
</dbReference>
<evidence type="ECO:0000256" key="2">
    <source>
        <dbReference type="ARBA" id="ARBA00022917"/>
    </source>
</evidence>
<dbReference type="EMBL" id="PKPP01002831">
    <property type="protein sequence ID" value="PWA72861.1"/>
    <property type="molecule type" value="Genomic_DNA"/>
</dbReference>
<dbReference type="Proteomes" id="UP000245207">
    <property type="component" value="Unassembled WGS sequence"/>
</dbReference>
<keyword evidence="7" id="KW-1185">Reference proteome</keyword>
<gene>
    <name evidence="6" type="ORF">CTI12_AA266340</name>
</gene>
<reference evidence="6 7" key="1">
    <citation type="journal article" date="2018" name="Mol. Plant">
        <title>The genome of Artemisia annua provides insight into the evolution of Asteraceae family and artemisinin biosynthesis.</title>
        <authorList>
            <person name="Shen Q."/>
            <person name="Zhang L."/>
            <person name="Liao Z."/>
            <person name="Wang S."/>
            <person name="Yan T."/>
            <person name="Shi P."/>
            <person name="Liu M."/>
            <person name="Fu X."/>
            <person name="Pan Q."/>
            <person name="Wang Y."/>
            <person name="Lv Z."/>
            <person name="Lu X."/>
            <person name="Zhang F."/>
            <person name="Jiang W."/>
            <person name="Ma Y."/>
            <person name="Chen M."/>
            <person name="Hao X."/>
            <person name="Li L."/>
            <person name="Tang Y."/>
            <person name="Lv G."/>
            <person name="Zhou Y."/>
            <person name="Sun X."/>
            <person name="Brodelius P.E."/>
            <person name="Rose J.K.C."/>
            <person name="Tang K."/>
        </authorList>
    </citation>
    <scope>NUCLEOTIDE SEQUENCE [LARGE SCALE GENOMIC DNA]</scope>
    <source>
        <strain evidence="7">cv. Huhao1</strain>
        <tissue evidence="6">Leaf</tissue>
    </source>
</reference>
<comment type="similarity">
    <text evidence="1">Belongs to the class-II aminoacyl-tRNA synthetase family.</text>
</comment>
<dbReference type="SUPFAM" id="SSF55681">
    <property type="entry name" value="Class II aaRS and biotin synthetases"/>
    <property type="match status" value="1"/>
</dbReference>
<dbReference type="AlphaFoldDB" id="A0A2U1NHB3"/>
<dbReference type="STRING" id="35608.A0A2U1NHB3"/>
<dbReference type="InterPro" id="IPR001680">
    <property type="entry name" value="WD40_rpt"/>
</dbReference>
<evidence type="ECO:0000256" key="3">
    <source>
        <dbReference type="ARBA" id="ARBA00031900"/>
    </source>
</evidence>
<dbReference type="InterPro" id="IPR002320">
    <property type="entry name" value="Thr-tRNA-ligase_IIa"/>
</dbReference>
<sequence>MGLKWVRLGAEMGAYGMRWVGSGAETGLDEGKAMLTGLDEGMTQGTISLISNTIDAISDDATQVSRAAQKHLDDHHSGSIKGHGYPVIAVAWNHGENLLASSDFGDTVIVWKREKTKQKRNSLICSKKPKSMTTGSWERSMYCSFSIHIIISEEFGLKPMNCPGHCVIFDSRPRSYRELPLRIADFGVLHRNEASGALTGLTRVRTMLIFSAENLRGQENILGDLETWDKAEMALADALNEFGKPWHLCFDWTSKFPCFCAPQWILKCCILLHRKDDHQWIYLKGKFKSIILKETDVASKGLDFPDIHVINYDMSVEIGSCFLFHRGKAISLYPKSHIFYRIHAYKEDSIPARNVTLGEGHDGNTLRSTR</sequence>
<name>A0A2U1NHB3_ARTAN</name>
<dbReference type="GO" id="GO:0006435">
    <property type="term" value="P:threonyl-tRNA aminoacylation"/>
    <property type="evidence" value="ECO:0007669"/>
    <property type="project" value="InterPro"/>
</dbReference>
<dbReference type="GO" id="GO:0005739">
    <property type="term" value="C:mitochondrion"/>
    <property type="evidence" value="ECO:0007669"/>
    <property type="project" value="TreeGrafter"/>
</dbReference>
<keyword evidence="6" id="KW-0436">Ligase</keyword>
<evidence type="ECO:0000313" key="7">
    <source>
        <dbReference type="Proteomes" id="UP000245207"/>
    </source>
</evidence>
<keyword evidence="6" id="KW-0030">Aminoacyl-tRNA synthetase</keyword>
<dbReference type="Gene3D" id="3.30.930.10">
    <property type="entry name" value="Bira Bifunctional Protein, Domain 2"/>
    <property type="match status" value="1"/>
</dbReference>
<proteinExistence type="inferred from homology"/>
<keyword evidence="2" id="KW-0648">Protein biosynthesis</keyword>
<evidence type="ECO:0000256" key="1">
    <source>
        <dbReference type="ARBA" id="ARBA00008226"/>
    </source>
</evidence>
<dbReference type="InterPro" id="IPR036322">
    <property type="entry name" value="WD40_repeat_dom_sf"/>
</dbReference>
<dbReference type="GO" id="GO:0009507">
    <property type="term" value="C:chloroplast"/>
    <property type="evidence" value="ECO:0007669"/>
    <property type="project" value="TreeGrafter"/>
</dbReference>
<dbReference type="InterPro" id="IPR002314">
    <property type="entry name" value="aa-tRNA-synt_IIb"/>
</dbReference>